<dbReference type="AlphaFoldDB" id="A0A5K8A516"/>
<dbReference type="GO" id="GO:0008654">
    <property type="term" value="P:phospholipid biosynthetic process"/>
    <property type="evidence" value="ECO:0007669"/>
    <property type="project" value="InterPro"/>
</dbReference>
<dbReference type="GO" id="GO:0004512">
    <property type="term" value="F:inositol-3-phosphate synthase activity"/>
    <property type="evidence" value="ECO:0007669"/>
    <property type="project" value="InterPro"/>
</dbReference>
<protein>
    <submittedName>
        <fullName evidence="3">Myo-inositol-1-phosphate synthase</fullName>
    </submittedName>
</protein>
<reference evidence="3 4" key="1">
    <citation type="submission" date="2019-11" db="EMBL/GenBank/DDBJ databases">
        <title>Comparative genomics of hydrocarbon-degrading Desulfosarcina strains.</title>
        <authorList>
            <person name="Watanabe M."/>
            <person name="Kojima H."/>
            <person name="Fukui M."/>
        </authorList>
    </citation>
    <scope>NUCLEOTIDE SEQUENCE [LARGE SCALE GENOMIC DNA]</scope>
    <source>
        <strain evidence="4">oXyS1</strain>
    </source>
</reference>
<dbReference type="Pfam" id="PF01658">
    <property type="entry name" value="Inos-1-P_synth"/>
    <property type="match status" value="1"/>
</dbReference>
<evidence type="ECO:0000259" key="2">
    <source>
        <dbReference type="Pfam" id="PF01658"/>
    </source>
</evidence>
<dbReference type="RefSeq" id="WP_155309020.1">
    <property type="nucleotide sequence ID" value="NZ_AP021879.1"/>
</dbReference>
<dbReference type="PIRSF" id="PIRSF015578">
    <property type="entry name" value="Myoinos-ppht_syn"/>
    <property type="match status" value="1"/>
</dbReference>
<comment type="similarity">
    <text evidence="1">Belongs to the myo-inositol 1-phosphate synthase family.</text>
</comment>
<dbReference type="InterPro" id="IPR002587">
    <property type="entry name" value="Myo-inos-1-P_Synthase"/>
</dbReference>
<evidence type="ECO:0000256" key="1">
    <source>
        <dbReference type="ARBA" id="ARBA00010813"/>
    </source>
</evidence>
<dbReference type="SUPFAM" id="SSF51735">
    <property type="entry name" value="NAD(P)-binding Rossmann-fold domains"/>
    <property type="match status" value="1"/>
</dbReference>
<dbReference type="PANTHER" id="PTHR11510">
    <property type="entry name" value="MYO-INOSITOL-1 PHOSPHATE SYNTHASE"/>
    <property type="match status" value="1"/>
</dbReference>
<sequence>MIVGAMGHLATTAMVGVSAMKHGLCGQTGMVTAMDPFSRLDLEDPGDLIFGGWDIRKMDLHAAIGRILGDIGPFDATQIPIIQNDLDAIARNIFPGSAFNSGSAIQELAADRSMLNGRSLVDLIAGLASDIERFKADNDLENLVVVNLASTEPPIDGPAADMSLAGLERAIQTDDRTAVRASTLYAYAAIDAGAVYINFTPSQCAMFSGLVDLAQKKRVPLMGSDGKTGETLVKTALAPMFACRNLNVLSWQGYNILGNMDGAVLAHAENKESKIRSKDKALARILGYRPHSQVSIDYVPSLGDRKTAWDFIHFEGFLNTRMTLQFTWQGCDSALAAPLVLDLIRLGLFAKQQGESGLMQHLACFFKSPVGVEEHDLHRQFQRLQDYAEQKIKQGSRDGLLEALN</sequence>
<dbReference type="Pfam" id="PF07994">
    <property type="entry name" value="NAD_binding_5"/>
    <property type="match status" value="1"/>
</dbReference>
<keyword evidence="4" id="KW-1185">Reference proteome</keyword>
<evidence type="ECO:0000313" key="4">
    <source>
        <dbReference type="Proteomes" id="UP000422108"/>
    </source>
</evidence>
<dbReference type="Gene3D" id="3.40.50.720">
    <property type="entry name" value="NAD(P)-binding Rossmann-like Domain"/>
    <property type="match status" value="1"/>
</dbReference>
<dbReference type="InterPro" id="IPR036291">
    <property type="entry name" value="NAD(P)-bd_dom_sf"/>
</dbReference>
<gene>
    <name evidence="3" type="ORF">DSCOOX_07550</name>
</gene>
<organism evidence="3 4">
    <name type="scientific">Desulfosarcina ovata subsp. ovata</name>
    <dbReference type="NCBI Taxonomy" id="2752305"/>
    <lineage>
        <taxon>Bacteria</taxon>
        <taxon>Pseudomonadati</taxon>
        <taxon>Thermodesulfobacteriota</taxon>
        <taxon>Desulfobacteria</taxon>
        <taxon>Desulfobacterales</taxon>
        <taxon>Desulfosarcinaceae</taxon>
        <taxon>Desulfosarcina</taxon>
    </lineage>
</organism>
<dbReference type="Gene3D" id="3.30.360.10">
    <property type="entry name" value="Dihydrodipicolinate Reductase, domain 2"/>
    <property type="match status" value="1"/>
</dbReference>
<dbReference type="EMBL" id="AP021879">
    <property type="protein sequence ID" value="BBO87575.1"/>
    <property type="molecule type" value="Genomic_DNA"/>
</dbReference>
<dbReference type="InterPro" id="IPR013021">
    <property type="entry name" value="Myo-inos-1-P_Synthase_GAPDH"/>
</dbReference>
<evidence type="ECO:0000313" key="3">
    <source>
        <dbReference type="EMBL" id="BBO87575.1"/>
    </source>
</evidence>
<dbReference type="SUPFAM" id="SSF55347">
    <property type="entry name" value="Glyceraldehyde-3-phosphate dehydrogenase-like, C-terminal domain"/>
    <property type="match status" value="1"/>
</dbReference>
<dbReference type="GO" id="GO:0006021">
    <property type="term" value="P:inositol biosynthetic process"/>
    <property type="evidence" value="ECO:0007669"/>
    <property type="project" value="InterPro"/>
</dbReference>
<dbReference type="Proteomes" id="UP000422108">
    <property type="component" value="Chromosome"/>
</dbReference>
<accession>A0A5K8A516</accession>
<proteinExistence type="inferred from homology"/>
<feature type="domain" description="Myo-inositol-1-phosphate synthase GAPDH-like" evidence="2">
    <location>
        <begin position="229"/>
        <end position="333"/>
    </location>
</feature>
<name>A0A5K8A516_9BACT</name>